<dbReference type="Proteomes" id="UP000729402">
    <property type="component" value="Unassembled WGS sequence"/>
</dbReference>
<sequence length="283" mass="30562">MRRPLSRGWQQKAGCMHGGQGNGSRVPKAFRSRPGCCSGSNSGVGVASCMQVAMRPFPKIFLAFELNAPLRWEAGRWGLRSLSASAWIQRFRSIPSRSSWRRTELEMGDGGGGGGGGARAEARYRGVRKRPWGRYAAEIRDPWKKTRVWLGTYDTPVEAALAYDRAAVALRGVKARTNFGAGSGGGHSHCHGELPQLHHRMHTPRPPQGPGHFGAIDISHPTPWHVVYFPARLQAMVPAPGPVVAATSLPSTTLELRTGPNTAFALPFDLNETPTAPSLLSGS</sequence>
<dbReference type="PANTHER" id="PTHR31677">
    <property type="entry name" value="AP2 DOMAIN CLASS TRANSCRIPTION FACTOR"/>
    <property type="match status" value="1"/>
</dbReference>
<evidence type="ECO:0000256" key="5">
    <source>
        <dbReference type="ARBA" id="ARBA00023242"/>
    </source>
</evidence>
<dbReference type="InterPro" id="IPR001471">
    <property type="entry name" value="AP2/ERF_dom"/>
</dbReference>
<organism evidence="8 9">
    <name type="scientific">Zizania palustris</name>
    <name type="common">Northern wild rice</name>
    <dbReference type="NCBI Taxonomy" id="103762"/>
    <lineage>
        <taxon>Eukaryota</taxon>
        <taxon>Viridiplantae</taxon>
        <taxon>Streptophyta</taxon>
        <taxon>Embryophyta</taxon>
        <taxon>Tracheophyta</taxon>
        <taxon>Spermatophyta</taxon>
        <taxon>Magnoliopsida</taxon>
        <taxon>Liliopsida</taxon>
        <taxon>Poales</taxon>
        <taxon>Poaceae</taxon>
        <taxon>BOP clade</taxon>
        <taxon>Oryzoideae</taxon>
        <taxon>Oryzeae</taxon>
        <taxon>Zizaniinae</taxon>
        <taxon>Zizania</taxon>
    </lineage>
</organism>
<dbReference type="CDD" id="cd00018">
    <property type="entry name" value="AP2"/>
    <property type="match status" value="1"/>
</dbReference>
<dbReference type="GO" id="GO:0003700">
    <property type="term" value="F:DNA-binding transcription factor activity"/>
    <property type="evidence" value="ECO:0007669"/>
    <property type="project" value="InterPro"/>
</dbReference>
<evidence type="ECO:0000313" key="8">
    <source>
        <dbReference type="EMBL" id="KAG8068182.1"/>
    </source>
</evidence>
<evidence type="ECO:0000313" key="9">
    <source>
        <dbReference type="Proteomes" id="UP000729402"/>
    </source>
</evidence>
<dbReference type="PANTHER" id="PTHR31677:SF77">
    <property type="entry name" value="OS05G0497200 PROTEIN"/>
    <property type="match status" value="1"/>
</dbReference>
<dbReference type="EMBL" id="JAAALK010000284">
    <property type="protein sequence ID" value="KAG8068182.1"/>
    <property type="molecule type" value="Genomic_DNA"/>
</dbReference>
<keyword evidence="3" id="KW-0238">DNA-binding</keyword>
<comment type="subcellular location">
    <subcellularLocation>
        <location evidence="1">Nucleus</location>
    </subcellularLocation>
</comment>
<keyword evidence="2" id="KW-0805">Transcription regulation</keyword>
<protein>
    <recommendedName>
        <fullName evidence="7">AP2/ERF domain-containing protein</fullName>
    </recommendedName>
</protein>
<keyword evidence="9" id="KW-1185">Reference proteome</keyword>
<gene>
    <name evidence="8" type="ORF">GUJ93_ZPchr0005g16344</name>
</gene>
<dbReference type="GO" id="GO:0003677">
    <property type="term" value="F:DNA binding"/>
    <property type="evidence" value="ECO:0007669"/>
    <property type="project" value="UniProtKB-KW"/>
</dbReference>
<reference evidence="8" key="1">
    <citation type="journal article" date="2021" name="bioRxiv">
        <title>Whole Genome Assembly and Annotation of Northern Wild Rice, Zizania palustris L., Supports a Whole Genome Duplication in the Zizania Genus.</title>
        <authorList>
            <person name="Haas M."/>
            <person name="Kono T."/>
            <person name="Macchietto M."/>
            <person name="Millas R."/>
            <person name="McGilp L."/>
            <person name="Shao M."/>
            <person name="Duquette J."/>
            <person name="Hirsch C.N."/>
            <person name="Kimball J."/>
        </authorList>
    </citation>
    <scope>NUCLEOTIDE SEQUENCE</scope>
    <source>
        <tissue evidence="8">Fresh leaf tissue</tissue>
    </source>
</reference>
<keyword evidence="4" id="KW-0804">Transcription</keyword>
<dbReference type="GO" id="GO:0005634">
    <property type="term" value="C:nucleus"/>
    <property type="evidence" value="ECO:0007669"/>
    <property type="project" value="UniProtKB-SubCell"/>
</dbReference>
<keyword evidence="5" id="KW-0539">Nucleus</keyword>
<evidence type="ECO:0000256" key="2">
    <source>
        <dbReference type="ARBA" id="ARBA00023015"/>
    </source>
</evidence>
<proteinExistence type="predicted"/>
<comment type="caution">
    <text evidence="8">The sequence shown here is derived from an EMBL/GenBank/DDBJ whole genome shotgun (WGS) entry which is preliminary data.</text>
</comment>
<evidence type="ECO:0000256" key="1">
    <source>
        <dbReference type="ARBA" id="ARBA00004123"/>
    </source>
</evidence>
<dbReference type="SMART" id="SM00380">
    <property type="entry name" value="AP2"/>
    <property type="match status" value="1"/>
</dbReference>
<evidence type="ECO:0000256" key="3">
    <source>
        <dbReference type="ARBA" id="ARBA00023125"/>
    </source>
</evidence>
<evidence type="ECO:0000256" key="4">
    <source>
        <dbReference type="ARBA" id="ARBA00023163"/>
    </source>
</evidence>
<dbReference type="FunFam" id="3.30.730.10:FF:000001">
    <property type="entry name" value="Ethylene-responsive transcription factor 2"/>
    <property type="match status" value="1"/>
</dbReference>
<evidence type="ECO:0000256" key="6">
    <source>
        <dbReference type="SAM" id="MobiDB-lite"/>
    </source>
</evidence>
<dbReference type="Pfam" id="PF00847">
    <property type="entry name" value="AP2"/>
    <property type="match status" value="1"/>
</dbReference>
<feature type="domain" description="AP2/ERF" evidence="7">
    <location>
        <begin position="123"/>
        <end position="180"/>
    </location>
</feature>
<evidence type="ECO:0000259" key="7">
    <source>
        <dbReference type="PROSITE" id="PS51032"/>
    </source>
</evidence>
<dbReference type="PROSITE" id="PS51032">
    <property type="entry name" value="AP2_ERF"/>
    <property type="match status" value="1"/>
</dbReference>
<dbReference type="OrthoDB" id="1931494at2759"/>
<feature type="region of interest" description="Disordered" evidence="6">
    <location>
        <begin position="1"/>
        <end position="31"/>
    </location>
</feature>
<reference evidence="8" key="2">
    <citation type="submission" date="2021-02" db="EMBL/GenBank/DDBJ databases">
        <authorList>
            <person name="Kimball J.A."/>
            <person name="Haas M.W."/>
            <person name="Macchietto M."/>
            <person name="Kono T."/>
            <person name="Duquette J."/>
            <person name="Shao M."/>
        </authorList>
    </citation>
    <scope>NUCLEOTIDE SEQUENCE</scope>
    <source>
        <tissue evidence="8">Fresh leaf tissue</tissue>
    </source>
</reference>
<name>A0A8J5SNP1_ZIZPA</name>
<accession>A0A8J5SNP1</accession>
<dbReference type="AlphaFoldDB" id="A0A8J5SNP1"/>